<dbReference type="InterPro" id="IPR052016">
    <property type="entry name" value="Bact_Sigma-Reg"/>
</dbReference>
<keyword evidence="1" id="KW-0378">Hydrolase</keyword>
<proteinExistence type="predicted"/>
<comment type="caution">
    <text evidence="5">The sequence shown here is derived from an EMBL/GenBank/DDBJ whole genome shotgun (WGS) entry which is preliminary data.</text>
</comment>
<dbReference type="PANTHER" id="PTHR43156:SF2">
    <property type="entry name" value="STAGE II SPORULATION PROTEIN E"/>
    <property type="match status" value="1"/>
</dbReference>
<keyword evidence="6" id="KW-1185">Reference proteome</keyword>
<feature type="domain" description="PPM-type phosphatase" evidence="4">
    <location>
        <begin position="135"/>
        <end position="396"/>
    </location>
</feature>
<gene>
    <name evidence="5" type="ORF">LHJ74_06985</name>
</gene>
<keyword evidence="3" id="KW-0472">Membrane</keyword>
<dbReference type="Pfam" id="PF07228">
    <property type="entry name" value="SpoIIE"/>
    <property type="match status" value="1"/>
</dbReference>
<dbReference type="RefSeq" id="WP_260216673.1">
    <property type="nucleotide sequence ID" value="NZ_JAJAGO010000003.1"/>
</dbReference>
<feature type="compositionally biased region" description="Basic and acidic residues" evidence="2">
    <location>
        <begin position="223"/>
        <end position="232"/>
    </location>
</feature>
<dbReference type="Gene3D" id="3.60.40.10">
    <property type="entry name" value="PPM-type phosphatase domain"/>
    <property type="match status" value="1"/>
</dbReference>
<feature type="region of interest" description="Disordered" evidence="2">
    <location>
        <begin position="223"/>
        <end position="243"/>
    </location>
</feature>
<sequence length="415" mass="44772">MRQHERLWAAVPWLLIAAIPVVEVIRRSLEVDEIRVISLLVAAPATAAIRGRPRSVLAVSIAAFVVALGNLEVDSGSDMDHRLTALGAVMLMSVVSMWASVGRARSAAQLSQVRRVAEAAQLALLRPMPRRVGELRMAARYLAAESEARIGGDLYEAGEGPHGTRLIIGDVRGKGLPAVLTAGAVLGAFREAARYERELTRIAVRCSQAVSLLVRSSIEEEARREEGARAKSPEVGGEDAEDFADADGPWAEWGAMVGQAVPDAVELFVTAILVEFDGPVLRMVNLGHPPPLLLTDRTAEYVEVKEPLPPLGLADLFPDDFSVHTQQWRRGDRLLLYTDGITEARNSDGEFFPLQPCANDLLRVRTAALPDELLREVGRHTGGELEDDAAIVTVEWSGERAPADGARGTTSGRGA</sequence>
<evidence type="ECO:0000313" key="5">
    <source>
        <dbReference type="EMBL" id="MCT2589667.1"/>
    </source>
</evidence>
<accession>A0ABT2JP59</accession>
<dbReference type="InterPro" id="IPR036457">
    <property type="entry name" value="PPM-type-like_dom_sf"/>
</dbReference>
<dbReference type="InterPro" id="IPR001932">
    <property type="entry name" value="PPM-type_phosphatase-like_dom"/>
</dbReference>
<dbReference type="Proteomes" id="UP001156389">
    <property type="component" value="Unassembled WGS sequence"/>
</dbReference>
<evidence type="ECO:0000256" key="3">
    <source>
        <dbReference type="SAM" id="Phobius"/>
    </source>
</evidence>
<dbReference type="SUPFAM" id="SSF81606">
    <property type="entry name" value="PP2C-like"/>
    <property type="match status" value="1"/>
</dbReference>
<organism evidence="5 6">
    <name type="scientific">Streptomyces gossypii</name>
    <dbReference type="NCBI Taxonomy" id="2883101"/>
    <lineage>
        <taxon>Bacteria</taxon>
        <taxon>Bacillati</taxon>
        <taxon>Actinomycetota</taxon>
        <taxon>Actinomycetes</taxon>
        <taxon>Kitasatosporales</taxon>
        <taxon>Streptomycetaceae</taxon>
        <taxon>Streptomyces</taxon>
    </lineage>
</organism>
<dbReference type="SMART" id="SM00331">
    <property type="entry name" value="PP2C_SIG"/>
    <property type="match status" value="1"/>
</dbReference>
<evidence type="ECO:0000256" key="1">
    <source>
        <dbReference type="ARBA" id="ARBA00022801"/>
    </source>
</evidence>
<evidence type="ECO:0000259" key="4">
    <source>
        <dbReference type="SMART" id="SM00331"/>
    </source>
</evidence>
<feature type="transmembrane region" description="Helical" evidence="3">
    <location>
        <begin position="83"/>
        <end position="101"/>
    </location>
</feature>
<evidence type="ECO:0000256" key="2">
    <source>
        <dbReference type="SAM" id="MobiDB-lite"/>
    </source>
</evidence>
<name>A0ABT2JP59_9ACTN</name>
<feature type="transmembrane region" description="Helical" evidence="3">
    <location>
        <begin position="55"/>
        <end position="71"/>
    </location>
</feature>
<dbReference type="EMBL" id="JAJAGO010000003">
    <property type="protein sequence ID" value="MCT2589667.1"/>
    <property type="molecule type" value="Genomic_DNA"/>
</dbReference>
<evidence type="ECO:0000313" key="6">
    <source>
        <dbReference type="Proteomes" id="UP001156389"/>
    </source>
</evidence>
<dbReference type="PANTHER" id="PTHR43156">
    <property type="entry name" value="STAGE II SPORULATION PROTEIN E-RELATED"/>
    <property type="match status" value="1"/>
</dbReference>
<protein>
    <submittedName>
        <fullName evidence="5">Serine/threonine-protein phosphatase</fullName>
    </submittedName>
</protein>
<reference evidence="5 6" key="1">
    <citation type="submission" date="2021-10" db="EMBL/GenBank/DDBJ databases">
        <title>Streptomyces gossypii sp. nov., isolated from soil collected from cotton field.</title>
        <authorList>
            <person name="Ge X."/>
            <person name="Chen X."/>
            <person name="Liu W."/>
        </authorList>
    </citation>
    <scope>NUCLEOTIDE SEQUENCE [LARGE SCALE GENOMIC DNA]</scope>
    <source>
        <strain evidence="5 6">N2-109</strain>
    </source>
</reference>
<keyword evidence="3" id="KW-0812">Transmembrane</keyword>
<keyword evidence="3" id="KW-1133">Transmembrane helix</keyword>